<keyword evidence="3" id="KW-0547">Nucleotide-binding</keyword>
<evidence type="ECO:0000256" key="6">
    <source>
        <dbReference type="ARBA" id="ARBA00023136"/>
    </source>
</evidence>
<feature type="transmembrane region" description="Helical" evidence="7">
    <location>
        <begin position="97"/>
        <end position="120"/>
    </location>
</feature>
<evidence type="ECO:0000313" key="10">
    <source>
        <dbReference type="EMBL" id="BAP55961.1"/>
    </source>
</evidence>
<dbReference type="HOGENOM" id="CLU_000604_84_3_6"/>
<dbReference type="Proteomes" id="UP000031623">
    <property type="component" value="Chromosome"/>
</dbReference>
<evidence type="ECO:0000256" key="2">
    <source>
        <dbReference type="ARBA" id="ARBA00022692"/>
    </source>
</evidence>
<dbReference type="Pfam" id="PF00664">
    <property type="entry name" value="ABC_membrane"/>
    <property type="match status" value="1"/>
</dbReference>
<feature type="transmembrane region" description="Helical" evidence="7">
    <location>
        <begin position="308"/>
        <end position="331"/>
    </location>
</feature>
<dbReference type="GO" id="GO:0005886">
    <property type="term" value="C:plasma membrane"/>
    <property type="evidence" value="ECO:0007669"/>
    <property type="project" value="UniProtKB-SubCell"/>
</dbReference>
<evidence type="ECO:0000256" key="5">
    <source>
        <dbReference type="ARBA" id="ARBA00022989"/>
    </source>
</evidence>
<dbReference type="OrthoDB" id="9759820at2"/>
<accession>A0A090BUZ4</accession>
<reference evidence="10 11" key="1">
    <citation type="journal article" date="2014" name="ISME J.">
        <title>Ecophysiology of Thioploca ingrica as revealed by the complete genome sequence supplemented with proteomic evidence.</title>
        <authorList>
            <person name="Kojima H."/>
            <person name="Ogura Y."/>
            <person name="Yamamoto N."/>
            <person name="Togashi T."/>
            <person name="Mori H."/>
            <person name="Watanabe T."/>
            <person name="Nemoto F."/>
            <person name="Kurokawa K."/>
            <person name="Hayashi T."/>
            <person name="Fukui M."/>
        </authorList>
    </citation>
    <scope>NUCLEOTIDE SEQUENCE [LARGE SCALE GENOMIC DNA]</scope>
</reference>
<dbReference type="EMBL" id="AP014633">
    <property type="protein sequence ID" value="BAP55961.1"/>
    <property type="molecule type" value="Genomic_DNA"/>
</dbReference>
<dbReference type="InterPro" id="IPR017871">
    <property type="entry name" value="ABC_transporter-like_CS"/>
</dbReference>
<organism evidence="10 11">
    <name type="scientific">Thioploca ingrica</name>
    <dbReference type="NCBI Taxonomy" id="40754"/>
    <lineage>
        <taxon>Bacteria</taxon>
        <taxon>Pseudomonadati</taxon>
        <taxon>Pseudomonadota</taxon>
        <taxon>Gammaproteobacteria</taxon>
        <taxon>Thiotrichales</taxon>
        <taxon>Thiotrichaceae</taxon>
        <taxon>Thioploca</taxon>
    </lineage>
</organism>
<dbReference type="GO" id="GO:0140359">
    <property type="term" value="F:ABC-type transporter activity"/>
    <property type="evidence" value="ECO:0007669"/>
    <property type="project" value="InterPro"/>
</dbReference>
<evidence type="ECO:0000256" key="4">
    <source>
        <dbReference type="ARBA" id="ARBA00022840"/>
    </source>
</evidence>
<feature type="transmembrane region" description="Helical" evidence="7">
    <location>
        <begin position="205"/>
        <end position="222"/>
    </location>
</feature>
<comment type="subcellular location">
    <subcellularLocation>
        <location evidence="1">Cell membrane</location>
        <topology evidence="1">Multi-pass membrane protein</topology>
    </subcellularLocation>
</comment>
<keyword evidence="4" id="KW-0067">ATP-binding</keyword>
<name>A0A090BUZ4_9GAMM</name>
<evidence type="ECO:0000259" key="9">
    <source>
        <dbReference type="PROSITE" id="PS50929"/>
    </source>
</evidence>
<dbReference type="PANTHER" id="PTHR24221:SF233">
    <property type="entry name" value="ATP-BINDING_PERMEASE FUSION ABC TRANSPORTER-RELATED"/>
    <property type="match status" value="1"/>
</dbReference>
<keyword evidence="5 7" id="KW-1133">Transmembrane helix</keyword>
<dbReference type="Gene3D" id="3.40.50.300">
    <property type="entry name" value="P-loop containing nucleotide triphosphate hydrolases"/>
    <property type="match status" value="1"/>
</dbReference>
<dbReference type="STRING" id="40754.THII_1664"/>
<dbReference type="PROSITE" id="PS50893">
    <property type="entry name" value="ABC_TRANSPORTER_2"/>
    <property type="match status" value="1"/>
</dbReference>
<dbReference type="InterPro" id="IPR036640">
    <property type="entry name" value="ABC1_TM_sf"/>
</dbReference>
<protein>
    <submittedName>
        <fullName evidence="10">ABC transporter, transmembrane region</fullName>
    </submittedName>
</protein>
<keyword evidence="2 7" id="KW-0812">Transmembrane</keyword>
<feature type="domain" description="ABC transmembrane type-1" evidence="9">
    <location>
        <begin position="50"/>
        <end position="346"/>
    </location>
</feature>
<feature type="domain" description="ABC transporter" evidence="8">
    <location>
        <begin position="381"/>
        <end position="614"/>
    </location>
</feature>
<dbReference type="KEGG" id="tig:THII_1664"/>
<dbReference type="PROSITE" id="PS50929">
    <property type="entry name" value="ABC_TM1F"/>
    <property type="match status" value="1"/>
</dbReference>
<dbReference type="InterPro" id="IPR011527">
    <property type="entry name" value="ABC1_TM_dom"/>
</dbReference>
<proteinExistence type="predicted"/>
<dbReference type="AlphaFoldDB" id="A0A090BUZ4"/>
<dbReference type="InterPro" id="IPR027417">
    <property type="entry name" value="P-loop_NTPase"/>
</dbReference>
<evidence type="ECO:0000313" key="11">
    <source>
        <dbReference type="Proteomes" id="UP000031623"/>
    </source>
</evidence>
<dbReference type="Pfam" id="PF00005">
    <property type="entry name" value="ABC_tran"/>
    <property type="match status" value="1"/>
</dbReference>
<dbReference type="Gene3D" id="1.20.1560.10">
    <property type="entry name" value="ABC transporter type 1, transmembrane domain"/>
    <property type="match status" value="1"/>
</dbReference>
<gene>
    <name evidence="10" type="ORF">THII_1664</name>
</gene>
<dbReference type="PROSITE" id="PS00211">
    <property type="entry name" value="ABC_TRANSPORTER_1"/>
    <property type="match status" value="1"/>
</dbReference>
<dbReference type="InterPro" id="IPR003439">
    <property type="entry name" value="ABC_transporter-like_ATP-bd"/>
</dbReference>
<evidence type="ECO:0000256" key="3">
    <source>
        <dbReference type="ARBA" id="ARBA00022741"/>
    </source>
</evidence>
<keyword evidence="6 7" id="KW-0472">Membrane</keyword>
<feature type="transmembrane region" description="Helical" evidence="7">
    <location>
        <begin position="182"/>
        <end position="199"/>
    </location>
</feature>
<dbReference type="FunFam" id="3.40.50.300:FF:001492">
    <property type="entry name" value="ABC transporter ATP-binding protein/permease"/>
    <property type="match status" value="1"/>
</dbReference>
<evidence type="ECO:0000256" key="1">
    <source>
        <dbReference type="ARBA" id="ARBA00004651"/>
    </source>
</evidence>
<dbReference type="SUPFAM" id="SSF52540">
    <property type="entry name" value="P-loop containing nucleoside triphosphate hydrolases"/>
    <property type="match status" value="1"/>
</dbReference>
<dbReference type="InterPro" id="IPR003593">
    <property type="entry name" value="AAA+_ATPase"/>
</dbReference>
<keyword evidence="11" id="KW-1185">Reference proteome</keyword>
<dbReference type="CDD" id="cd07346">
    <property type="entry name" value="ABC_6TM_exporters"/>
    <property type="match status" value="1"/>
</dbReference>
<sequence length="617" mass="70006">MNMLKNSEKVKLFTSTVQTATHLPHHRGYSWQQIINIAMQHKREIILAHLIAVLTTLLSIPIPLLMPLLVDEVLLNQPATLVNTINGIFPSSWHGPFFTVVVITLVTIWLRLMVLGTGVWQMRQFTVIAKEVVYCIRQELINRLQRVSMVEYETLGSGQVISHLVTDLDTLDKFIGVSISRVMIAALSIIGTAIILFWMHWQLALLIVIINPMVVYLTTFLGRKVKELKRKENEAYSMFQQSLTETLEAIQQIRACNREDYYLGRVIDTARQIKNHAIAYAWKSDAAGRFSFSVFLFGFEMFRAISMFMVLFSDLSIGQMFAVFGYLWFMFGPMQELIDIQYSYHSANAALQRVNRLFSLSWEPHYPHLMNPFKEQPTTSIRLQEVCFSYNQQDWVLNRVSLNIQAGEKVALVGASGGGKTTLVHVLLGLYVPQSGNIYFNNIPITQIGMDVVREHVVTVLQHPALFNDTLRMNLTLGRPLADEQIWQALEIAQLSETVNSLETGLDTLLGQRGVRLSGGQRQRVAIARMILANPKIVILDEATSALDTDTEAKLHTALSQFLRDKTTIIIAHRLSAVKQAQRVLVFDEGQIIEEGYHDHLIRENGLYAKLYGGQVH</sequence>
<dbReference type="GO" id="GO:0005524">
    <property type="term" value="F:ATP binding"/>
    <property type="evidence" value="ECO:0007669"/>
    <property type="project" value="UniProtKB-KW"/>
</dbReference>
<dbReference type="PANTHER" id="PTHR24221">
    <property type="entry name" value="ATP-BINDING CASSETTE SUB-FAMILY B"/>
    <property type="match status" value="1"/>
</dbReference>
<feature type="transmembrane region" description="Helical" evidence="7">
    <location>
        <begin position="45"/>
        <end position="66"/>
    </location>
</feature>
<evidence type="ECO:0000259" key="8">
    <source>
        <dbReference type="PROSITE" id="PS50893"/>
    </source>
</evidence>
<evidence type="ECO:0000256" key="7">
    <source>
        <dbReference type="SAM" id="Phobius"/>
    </source>
</evidence>
<dbReference type="SMART" id="SM00382">
    <property type="entry name" value="AAA"/>
    <property type="match status" value="1"/>
</dbReference>
<dbReference type="SUPFAM" id="SSF90123">
    <property type="entry name" value="ABC transporter transmembrane region"/>
    <property type="match status" value="1"/>
</dbReference>
<dbReference type="GO" id="GO:0016887">
    <property type="term" value="F:ATP hydrolysis activity"/>
    <property type="evidence" value="ECO:0007669"/>
    <property type="project" value="InterPro"/>
</dbReference>
<dbReference type="GO" id="GO:0034040">
    <property type="term" value="F:ATPase-coupled lipid transmembrane transporter activity"/>
    <property type="evidence" value="ECO:0007669"/>
    <property type="project" value="TreeGrafter"/>
</dbReference>
<dbReference type="InterPro" id="IPR039421">
    <property type="entry name" value="Type_1_exporter"/>
</dbReference>